<sequence length="192" mass="21415">MHSSSTSNDVPQSSSAGSFSLPESSDQNNQAPATNTFDYYDFLPSKAAEDAERAQNIPREVERKPVKIQDEDPLPRSDSHDHPTLYKVIDEFDLWTEKPPARDDIALDSMFPLHDDMDCNHGGSGGDNNGVNGPLHFRGLNVYFGKCQRTGHYFLNLSDVLVARQIKVGNIILFRWDTQKGCFVIEIVSIGT</sequence>
<comment type="caution">
    <text evidence="2">The sequence shown here is derived from an EMBL/GenBank/DDBJ whole genome shotgun (WGS) entry which is preliminary data.</text>
</comment>
<dbReference type="AlphaFoldDB" id="A0ABD3KWJ3"/>
<accession>A0ABD3KWJ3</accession>
<evidence type="ECO:0000256" key="1">
    <source>
        <dbReference type="SAM" id="MobiDB-lite"/>
    </source>
</evidence>
<organism evidence="2 3">
    <name type="scientific">Eucalyptus globulus</name>
    <name type="common">Tasmanian blue gum</name>
    <dbReference type="NCBI Taxonomy" id="34317"/>
    <lineage>
        <taxon>Eukaryota</taxon>
        <taxon>Viridiplantae</taxon>
        <taxon>Streptophyta</taxon>
        <taxon>Embryophyta</taxon>
        <taxon>Tracheophyta</taxon>
        <taxon>Spermatophyta</taxon>
        <taxon>Magnoliopsida</taxon>
        <taxon>eudicotyledons</taxon>
        <taxon>Gunneridae</taxon>
        <taxon>Pentapetalae</taxon>
        <taxon>rosids</taxon>
        <taxon>malvids</taxon>
        <taxon>Myrtales</taxon>
        <taxon>Myrtaceae</taxon>
        <taxon>Myrtoideae</taxon>
        <taxon>Eucalypteae</taxon>
        <taxon>Eucalyptus</taxon>
    </lineage>
</organism>
<feature type="region of interest" description="Disordered" evidence="1">
    <location>
        <begin position="1"/>
        <end position="82"/>
    </location>
</feature>
<keyword evidence="3" id="KW-1185">Reference proteome</keyword>
<dbReference type="Proteomes" id="UP001634007">
    <property type="component" value="Unassembled WGS sequence"/>
</dbReference>
<feature type="compositionally biased region" description="Basic and acidic residues" evidence="1">
    <location>
        <begin position="47"/>
        <end position="82"/>
    </location>
</feature>
<proteinExistence type="predicted"/>
<feature type="compositionally biased region" description="Polar residues" evidence="1">
    <location>
        <begin position="1"/>
        <end position="37"/>
    </location>
</feature>
<evidence type="ECO:0000313" key="2">
    <source>
        <dbReference type="EMBL" id="KAL3742628.1"/>
    </source>
</evidence>
<protein>
    <submittedName>
        <fullName evidence="2">Uncharacterized protein</fullName>
    </submittedName>
</protein>
<reference evidence="2 3" key="1">
    <citation type="submission" date="2024-11" db="EMBL/GenBank/DDBJ databases">
        <title>Chromosome-level genome assembly of Eucalyptus globulus Labill. provides insights into its genome evolution.</title>
        <authorList>
            <person name="Li X."/>
        </authorList>
    </citation>
    <scope>NUCLEOTIDE SEQUENCE [LARGE SCALE GENOMIC DNA]</scope>
    <source>
        <strain evidence="2">CL2024</strain>
        <tissue evidence="2">Fresh tender leaves</tissue>
    </source>
</reference>
<evidence type="ECO:0000313" key="3">
    <source>
        <dbReference type="Proteomes" id="UP001634007"/>
    </source>
</evidence>
<dbReference type="EMBL" id="JBJKBG010000004">
    <property type="protein sequence ID" value="KAL3742628.1"/>
    <property type="molecule type" value="Genomic_DNA"/>
</dbReference>
<name>A0ABD3KWJ3_EUCGL</name>
<gene>
    <name evidence="2" type="ORF">ACJRO7_018012</name>
</gene>